<dbReference type="Pfam" id="PF00059">
    <property type="entry name" value="Lectin_C"/>
    <property type="match status" value="2"/>
</dbReference>
<comment type="caution">
    <text evidence="2">Lacks conserved residue(s) required for the propagation of feature annotation.</text>
</comment>
<dbReference type="CDD" id="cd00041">
    <property type="entry name" value="CUB"/>
    <property type="match status" value="1"/>
</dbReference>
<dbReference type="PROSITE" id="PS50041">
    <property type="entry name" value="C_TYPE_LECTIN_2"/>
    <property type="match status" value="2"/>
</dbReference>
<dbReference type="Pfam" id="PF00431">
    <property type="entry name" value="CUB"/>
    <property type="match status" value="1"/>
</dbReference>
<dbReference type="Gene3D" id="2.60.120.290">
    <property type="entry name" value="Spermadhesin, CUB domain"/>
    <property type="match status" value="1"/>
</dbReference>
<dbReference type="InterPro" id="IPR035914">
    <property type="entry name" value="Sperma_CUB_dom_sf"/>
</dbReference>
<keyword evidence="1" id="KW-1015">Disulfide bond</keyword>
<dbReference type="Proteomes" id="UP000827892">
    <property type="component" value="Chromosome II"/>
</dbReference>
<dbReference type="CDD" id="cd00037">
    <property type="entry name" value="CLECT"/>
    <property type="match status" value="2"/>
</dbReference>
<evidence type="ECO:0000259" key="5">
    <source>
        <dbReference type="PROSITE" id="PS50041"/>
    </source>
</evidence>
<evidence type="ECO:0000259" key="4">
    <source>
        <dbReference type="PROSITE" id="PS01180"/>
    </source>
</evidence>
<dbReference type="AlphaFoldDB" id="A0AAE9DHZ4"/>
<gene>
    <name evidence="6" type="ORF">L3Y34_017150</name>
</gene>
<dbReference type="SMART" id="SM00034">
    <property type="entry name" value="CLECT"/>
    <property type="match status" value="2"/>
</dbReference>
<name>A0AAE9DHZ4_CAEBR</name>
<dbReference type="Gene3D" id="3.10.100.10">
    <property type="entry name" value="Mannose-Binding Protein A, subunit A"/>
    <property type="match status" value="2"/>
</dbReference>
<dbReference type="SMART" id="SM00042">
    <property type="entry name" value="CUB"/>
    <property type="match status" value="1"/>
</dbReference>
<dbReference type="PANTHER" id="PTHR22991">
    <property type="entry name" value="PROTEIN CBG13490"/>
    <property type="match status" value="1"/>
</dbReference>
<feature type="domain" description="CUB" evidence="4">
    <location>
        <begin position="296"/>
        <end position="409"/>
    </location>
</feature>
<proteinExistence type="predicted"/>
<evidence type="ECO:0000256" key="3">
    <source>
        <dbReference type="SAM" id="SignalP"/>
    </source>
</evidence>
<dbReference type="EMBL" id="CP090892">
    <property type="protein sequence ID" value="ULU04160.1"/>
    <property type="molecule type" value="Genomic_DNA"/>
</dbReference>
<accession>A0AAE9DHZ4</accession>
<dbReference type="PROSITE" id="PS01180">
    <property type="entry name" value="CUB"/>
    <property type="match status" value="1"/>
</dbReference>
<feature type="chain" id="PRO_5042074720" description="C-type LECtin" evidence="3">
    <location>
        <begin position="19"/>
        <end position="410"/>
    </location>
</feature>
<keyword evidence="3" id="KW-0732">Signal</keyword>
<feature type="domain" description="C-type lectin" evidence="5">
    <location>
        <begin position="30"/>
        <end position="130"/>
    </location>
</feature>
<dbReference type="SUPFAM" id="SSF56436">
    <property type="entry name" value="C-type lectin-like"/>
    <property type="match status" value="2"/>
</dbReference>
<reference evidence="6 7" key="1">
    <citation type="submission" date="2022-05" db="EMBL/GenBank/DDBJ databases">
        <title>Chromosome-level reference genomes for two strains of Caenorhabditis briggsae: an improved platform for comparative genomics.</title>
        <authorList>
            <person name="Stevens L."/>
            <person name="Andersen E.C."/>
        </authorList>
    </citation>
    <scope>NUCLEOTIDE SEQUENCE [LARGE SCALE GENOMIC DNA]</scope>
    <source>
        <strain evidence="6">QX1410_ONT</strain>
        <tissue evidence="6">Whole-organism</tissue>
    </source>
</reference>
<protein>
    <recommendedName>
        <fullName evidence="8">C-type LECtin</fullName>
    </recommendedName>
</protein>
<evidence type="ECO:0000256" key="1">
    <source>
        <dbReference type="ARBA" id="ARBA00023157"/>
    </source>
</evidence>
<dbReference type="InterPro" id="IPR001304">
    <property type="entry name" value="C-type_lectin-like"/>
</dbReference>
<organism evidence="6 7">
    <name type="scientific">Caenorhabditis briggsae</name>
    <dbReference type="NCBI Taxonomy" id="6238"/>
    <lineage>
        <taxon>Eukaryota</taxon>
        <taxon>Metazoa</taxon>
        <taxon>Ecdysozoa</taxon>
        <taxon>Nematoda</taxon>
        <taxon>Chromadorea</taxon>
        <taxon>Rhabditida</taxon>
        <taxon>Rhabditina</taxon>
        <taxon>Rhabditomorpha</taxon>
        <taxon>Rhabditoidea</taxon>
        <taxon>Rhabditidae</taxon>
        <taxon>Peloderinae</taxon>
        <taxon>Caenorhabditis</taxon>
    </lineage>
</organism>
<dbReference type="InterPro" id="IPR000859">
    <property type="entry name" value="CUB_dom"/>
</dbReference>
<evidence type="ECO:0000313" key="7">
    <source>
        <dbReference type="Proteomes" id="UP000827892"/>
    </source>
</evidence>
<sequence length="410" mass="44906">MQHLVLLFAIFAGIFCSSSPICISPNDILVNNKCWSVHTTSSSHKDAVTTCAQNFGTLVTVKNAADNQAIMRLLGSTIRHLWLGLYCFQSDISQCQWDDASGFPYTDVGRCVYYATDGALAGQWISDDCDDDMRSFICETPTTIQDSCDHNFNGYCYYLSTSLNYGVDYNFEQAQETCESISGNLVSIHSPNELRYVKSLYRTKNTPSIYIGALTVSGKYHSWTDGSSWTFDNFDTTSQQSGNCMMMSLQSSGSLTQDAWYPSDCQVTRSFVCKRQAGLPWSGPTTPPTTVTPSPSNPSYCNSLLVAPSQVTSPGYPGNYTNNLNCAFQLATLGSYRIRLTFNSFNTESCCDKVTVYDGDDSQGSLLGRYGGQLGVPFSLESTGNTMLVTFTTDGSVVEPGFSANFLSLI</sequence>
<dbReference type="InterPro" id="IPR016186">
    <property type="entry name" value="C-type_lectin-like/link_sf"/>
</dbReference>
<dbReference type="InterPro" id="IPR050976">
    <property type="entry name" value="Snaclec"/>
</dbReference>
<evidence type="ECO:0008006" key="8">
    <source>
        <dbReference type="Google" id="ProtNLM"/>
    </source>
</evidence>
<dbReference type="SUPFAM" id="SSF49854">
    <property type="entry name" value="Spermadhesin, CUB domain"/>
    <property type="match status" value="1"/>
</dbReference>
<feature type="signal peptide" evidence="3">
    <location>
        <begin position="1"/>
        <end position="18"/>
    </location>
</feature>
<dbReference type="FunFam" id="2.60.120.290:FF:000005">
    <property type="entry name" value="Procollagen C-endopeptidase enhancer 1"/>
    <property type="match status" value="1"/>
</dbReference>
<dbReference type="InterPro" id="IPR016187">
    <property type="entry name" value="CTDL_fold"/>
</dbReference>
<evidence type="ECO:0000313" key="6">
    <source>
        <dbReference type="EMBL" id="ULU04160.1"/>
    </source>
</evidence>
<dbReference type="PANTHER" id="PTHR22991:SF44">
    <property type="entry name" value="C-TYPE LECTIN-RELATED"/>
    <property type="match status" value="1"/>
</dbReference>
<evidence type="ECO:0000256" key="2">
    <source>
        <dbReference type="PROSITE-ProRule" id="PRU00059"/>
    </source>
</evidence>
<feature type="domain" description="C-type lectin" evidence="5">
    <location>
        <begin position="152"/>
        <end position="274"/>
    </location>
</feature>